<reference evidence="6 7" key="1">
    <citation type="submission" date="2023-07" db="EMBL/GenBank/DDBJ databases">
        <title>Sorghum-associated microbial communities from plants grown in Nebraska, USA.</title>
        <authorList>
            <person name="Schachtman D."/>
        </authorList>
    </citation>
    <scope>NUCLEOTIDE SEQUENCE [LARGE SCALE GENOMIC DNA]</scope>
    <source>
        <strain evidence="6 7">584</strain>
    </source>
</reference>
<dbReference type="Gene3D" id="2.150.10.10">
    <property type="entry name" value="Serralysin-like metalloprotease, C-terminal"/>
    <property type="match status" value="3"/>
</dbReference>
<organism evidence="6 7">
    <name type="scientific">Inquilinus ginsengisoli</name>
    <dbReference type="NCBI Taxonomy" id="363840"/>
    <lineage>
        <taxon>Bacteria</taxon>
        <taxon>Pseudomonadati</taxon>
        <taxon>Pseudomonadota</taxon>
        <taxon>Alphaproteobacteria</taxon>
        <taxon>Rhodospirillales</taxon>
        <taxon>Rhodospirillaceae</taxon>
        <taxon>Inquilinus</taxon>
    </lineage>
</organism>
<dbReference type="InterPro" id="IPR013858">
    <property type="entry name" value="Peptidase_M10B_C"/>
</dbReference>
<accession>A0ABU1JM30</accession>
<keyword evidence="3" id="KW-0964">Secreted</keyword>
<evidence type="ECO:0000256" key="3">
    <source>
        <dbReference type="ARBA" id="ARBA00022525"/>
    </source>
</evidence>
<sequence length="434" mass="42160">MAMVVYLGDSTANLFAGGIDADMVFGFGGNDILGGGAGNDRLDGGIGDDVLDGGAGDDWLEGSSGNDSFSGGAGVDTVSYLNDPQGSAVITIGMTGTGGTAEGDFIAADVENLVGSQNFDSLGGSAGANYLYGAEGGDYLSGNGGDDRLDGGVGGDVLFGGDGIDTAIYFDSTAGVSVRINATSSLGWASGDIVLDDVENIEGSNGFGDTISGWSTANRLTGWGGDDSLSGLDGNDTLAGGAGADHLDGGAGIDIASYAEATTGVAVNLGAGTGAGSIAQGDTLVSIESVHGGAGNDSLAGSGGADVLLGNAGNDVLMGAGGRDALAGGAGVDRFTYGSAAQSPVGASDQITDFSHAQGDRIDLVSIDANSVVAGNQVFSFIGTAAFGHVTGQLRAETVAGVTSVYGDINGDGTADFQIRCAGAITLVPADFAL</sequence>
<dbReference type="InterPro" id="IPR050557">
    <property type="entry name" value="RTX_toxin/Mannuronan_C5-epim"/>
</dbReference>
<comment type="caution">
    <text evidence="6">The sequence shown here is derived from an EMBL/GenBank/DDBJ whole genome shotgun (WGS) entry which is preliminary data.</text>
</comment>
<dbReference type="RefSeq" id="WP_309793945.1">
    <property type="nucleotide sequence ID" value="NZ_JAVDPW010000003.1"/>
</dbReference>
<dbReference type="SUPFAM" id="SSF51120">
    <property type="entry name" value="beta-Roll"/>
    <property type="match status" value="4"/>
</dbReference>
<dbReference type="PANTHER" id="PTHR38340:SF1">
    <property type="entry name" value="S-LAYER PROTEIN"/>
    <property type="match status" value="1"/>
</dbReference>
<name>A0ABU1JM30_9PROT</name>
<proteinExistence type="predicted"/>
<dbReference type="Pfam" id="PF08548">
    <property type="entry name" value="Peptidase_M10_C"/>
    <property type="match status" value="1"/>
</dbReference>
<protein>
    <submittedName>
        <fullName evidence="6">Ca2+-binding RTX toxin-like protein</fullName>
    </submittedName>
</protein>
<dbReference type="Pfam" id="PF00353">
    <property type="entry name" value="HemolysinCabind"/>
    <property type="match status" value="5"/>
</dbReference>
<dbReference type="PRINTS" id="PR00313">
    <property type="entry name" value="CABNDNGRPT"/>
</dbReference>
<evidence type="ECO:0000256" key="4">
    <source>
        <dbReference type="ARBA" id="ARBA00022737"/>
    </source>
</evidence>
<dbReference type="Proteomes" id="UP001262410">
    <property type="component" value="Unassembled WGS sequence"/>
</dbReference>
<dbReference type="PROSITE" id="PS00330">
    <property type="entry name" value="HEMOLYSIN_CALCIUM"/>
    <property type="match status" value="7"/>
</dbReference>
<evidence type="ECO:0000256" key="1">
    <source>
        <dbReference type="ARBA" id="ARBA00001913"/>
    </source>
</evidence>
<dbReference type="PANTHER" id="PTHR38340">
    <property type="entry name" value="S-LAYER PROTEIN"/>
    <property type="match status" value="1"/>
</dbReference>
<dbReference type="InterPro" id="IPR011049">
    <property type="entry name" value="Serralysin-like_metalloprot_C"/>
</dbReference>
<keyword evidence="7" id="KW-1185">Reference proteome</keyword>
<dbReference type="InterPro" id="IPR001343">
    <property type="entry name" value="Hemolysn_Ca-bd"/>
</dbReference>
<gene>
    <name evidence="6" type="ORF">E9232_002181</name>
</gene>
<dbReference type="EMBL" id="JAVDPW010000003">
    <property type="protein sequence ID" value="MDR6289666.1"/>
    <property type="molecule type" value="Genomic_DNA"/>
</dbReference>
<comment type="cofactor">
    <cofactor evidence="1">
        <name>Ca(2+)</name>
        <dbReference type="ChEBI" id="CHEBI:29108"/>
    </cofactor>
</comment>
<comment type="subcellular location">
    <subcellularLocation>
        <location evidence="2">Secreted</location>
    </subcellularLocation>
</comment>
<feature type="domain" description="Peptidase M10 serralysin C-terminal" evidence="5">
    <location>
        <begin position="270"/>
        <end position="432"/>
    </location>
</feature>
<evidence type="ECO:0000259" key="5">
    <source>
        <dbReference type="Pfam" id="PF08548"/>
    </source>
</evidence>
<dbReference type="InterPro" id="IPR018511">
    <property type="entry name" value="Hemolysin-typ_Ca-bd_CS"/>
</dbReference>
<evidence type="ECO:0000313" key="7">
    <source>
        <dbReference type="Proteomes" id="UP001262410"/>
    </source>
</evidence>
<evidence type="ECO:0000256" key="2">
    <source>
        <dbReference type="ARBA" id="ARBA00004613"/>
    </source>
</evidence>
<evidence type="ECO:0000313" key="6">
    <source>
        <dbReference type="EMBL" id="MDR6289666.1"/>
    </source>
</evidence>
<keyword evidence="4" id="KW-0677">Repeat</keyword>